<evidence type="ECO:0000313" key="2">
    <source>
        <dbReference type="EMBL" id="QJT31085.1"/>
    </source>
</evidence>
<gene>
    <name evidence="2" type="ORF">E4186_13510</name>
</gene>
<sequence length="233" mass="25970">MTNLSLINNNDQTMSSVEIAELTGKRHDNVLADIRKMLVEIQSPEKAGDYKDGRGRTQPCLLLTKEETLCLVAGYSAALRMAIIKRWQELESQQGPQIPQTYAAALLEAGRLALEVEQKNHLLAVQAPKVVFADRVAGDDKGVNIGNYARAVGLGQNVLFRALRDHRILMSGGNRHNLPFQDYIERGYFTVKEGTRTHNDETVPTFTPMVTGKGQQWLTRRLIDLGYLKPIAA</sequence>
<evidence type="ECO:0000259" key="1">
    <source>
        <dbReference type="Pfam" id="PF03374"/>
    </source>
</evidence>
<dbReference type="InterPro" id="IPR014054">
    <property type="entry name" value="Phage_regulatory_Rha"/>
</dbReference>
<dbReference type="Pfam" id="PF03374">
    <property type="entry name" value="ANT"/>
    <property type="match status" value="1"/>
</dbReference>
<reference evidence="2 3" key="1">
    <citation type="submission" date="2019-03" db="EMBL/GenBank/DDBJ databases">
        <title>Novel transposon Tn6433 accelerates the dissemination of tet(E) in Aeromonas from aerobic biofilm under oxytetracycline stress.</title>
        <authorList>
            <person name="Shi Y."/>
            <person name="Tian Z."/>
            <person name="Zhang Y."/>
            <person name="Zhang H."/>
            <person name="Yang M."/>
        </authorList>
    </citation>
    <scope>NUCLEOTIDE SEQUENCE [LARGE SCALE GENOMIC DNA]</scope>
    <source>
        <strain evidence="2 3">T5-8</strain>
    </source>
</reference>
<accession>A0AAE7AHA5</accession>
<protein>
    <submittedName>
        <fullName evidence="2">DNA-binding protein</fullName>
    </submittedName>
</protein>
<feature type="domain" description="Antirepressor protein C-terminal" evidence="1">
    <location>
        <begin position="123"/>
        <end position="222"/>
    </location>
</feature>
<dbReference type="AlphaFoldDB" id="A0AAE7AHA5"/>
<proteinExistence type="predicted"/>
<dbReference type="InterPro" id="IPR005039">
    <property type="entry name" value="Ant_C"/>
</dbReference>
<keyword evidence="2" id="KW-0238">DNA-binding</keyword>
<dbReference type="GO" id="GO:0003677">
    <property type="term" value="F:DNA binding"/>
    <property type="evidence" value="ECO:0007669"/>
    <property type="project" value="UniProtKB-KW"/>
</dbReference>
<dbReference type="EMBL" id="CP038444">
    <property type="protein sequence ID" value="QJT31085.1"/>
    <property type="molecule type" value="Genomic_DNA"/>
</dbReference>
<dbReference type="Proteomes" id="UP000502006">
    <property type="component" value="Chromosome"/>
</dbReference>
<name>A0AAE7AHA5_AERME</name>
<dbReference type="Pfam" id="PF09669">
    <property type="entry name" value="Phage_pRha"/>
    <property type="match status" value="1"/>
</dbReference>
<dbReference type="RefSeq" id="WP_171269025.1">
    <property type="nucleotide sequence ID" value="NZ_CP038444.1"/>
</dbReference>
<evidence type="ECO:0000313" key="3">
    <source>
        <dbReference type="Proteomes" id="UP000502006"/>
    </source>
</evidence>
<organism evidence="2 3">
    <name type="scientific">Aeromonas media</name>
    <dbReference type="NCBI Taxonomy" id="651"/>
    <lineage>
        <taxon>Bacteria</taxon>
        <taxon>Pseudomonadati</taxon>
        <taxon>Pseudomonadota</taxon>
        <taxon>Gammaproteobacteria</taxon>
        <taxon>Aeromonadales</taxon>
        <taxon>Aeromonadaceae</taxon>
        <taxon>Aeromonas</taxon>
    </lineage>
</organism>